<dbReference type="InterPro" id="IPR001789">
    <property type="entry name" value="Sig_transdc_resp-reg_receiver"/>
</dbReference>
<dbReference type="Pfam" id="PF00072">
    <property type="entry name" value="Response_reg"/>
    <property type="match status" value="1"/>
</dbReference>
<dbReference type="InterPro" id="IPR013655">
    <property type="entry name" value="PAS_fold_3"/>
</dbReference>
<evidence type="ECO:0000256" key="5">
    <source>
        <dbReference type="ARBA" id="ARBA00022679"/>
    </source>
</evidence>
<keyword evidence="7" id="KW-0902">Two-component regulatory system</keyword>
<dbReference type="RefSeq" id="WP_090304958.1">
    <property type="nucleotide sequence ID" value="NZ_FNRK01000004.1"/>
</dbReference>
<dbReference type="PROSITE" id="PS50109">
    <property type="entry name" value="HIS_KIN"/>
    <property type="match status" value="1"/>
</dbReference>
<evidence type="ECO:0000256" key="2">
    <source>
        <dbReference type="ARBA" id="ARBA00012438"/>
    </source>
</evidence>
<dbReference type="SMART" id="SM00091">
    <property type="entry name" value="PAS"/>
    <property type="match status" value="3"/>
</dbReference>
<evidence type="ECO:0000256" key="8">
    <source>
        <dbReference type="ARBA" id="ARBA00024867"/>
    </source>
</evidence>
<proteinExistence type="predicted"/>
<feature type="domain" description="Histidine kinase" evidence="10">
    <location>
        <begin position="695"/>
        <end position="917"/>
    </location>
</feature>
<dbReference type="CDD" id="cd17546">
    <property type="entry name" value="REC_hyHK_CKI1_RcsC-like"/>
    <property type="match status" value="1"/>
</dbReference>
<dbReference type="InterPro" id="IPR003661">
    <property type="entry name" value="HisK_dim/P_dom"/>
</dbReference>
<dbReference type="SUPFAM" id="SSF47384">
    <property type="entry name" value="Homodimeric domain of signal transducing histidine kinase"/>
    <property type="match status" value="1"/>
</dbReference>
<protein>
    <recommendedName>
        <fullName evidence="3">Stage 0 sporulation protein A homolog</fullName>
        <ecNumber evidence="2">2.7.13.3</ecNumber>
    </recommendedName>
</protein>
<feature type="domain" description="Response regulatory" evidence="11">
    <location>
        <begin position="943"/>
        <end position="1064"/>
    </location>
</feature>
<feature type="modified residue" description="4-aspartylphosphate" evidence="9">
    <location>
        <position position="995"/>
    </location>
</feature>
<dbReference type="InterPro" id="IPR003594">
    <property type="entry name" value="HATPase_dom"/>
</dbReference>
<evidence type="ECO:0000313" key="13">
    <source>
        <dbReference type="Proteomes" id="UP000199394"/>
    </source>
</evidence>
<dbReference type="PANTHER" id="PTHR43047">
    <property type="entry name" value="TWO-COMPONENT HISTIDINE PROTEIN KINASE"/>
    <property type="match status" value="1"/>
</dbReference>
<dbReference type="GO" id="GO:0005886">
    <property type="term" value="C:plasma membrane"/>
    <property type="evidence" value="ECO:0007669"/>
    <property type="project" value="TreeGrafter"/>
</dbReference>
<dbReference type="Pfam" id="PF02518">
    <property type="entry name" value="HATPase_c"/>
    <property type="match status" value="1"/>
</dbReference>
<dbReference type="InterPro" id="IPR001610">
    <property type="entry name" value="PAC"/>
</dbReference>
<evidence type="ECO:0000256" key="6">
    <source>
        <dbReference type="ARBA" id="ARBA00022777"/>
    </source>
</evidence>
<dbReference type="SUPFAM" id="SSF55785">
    <property type="entry name" value="PYP-like sensor domain (PAS domain)"/>
    <property type="match status" value="3"/>
</dbReference>
<keyword evidence="5" id="KW-0808">Transferase</keyword>
<dbReference type="InterPro" id="IPR011006">
    <property type="entry name" value="CheY-like_superfamily"/>
</dbReference>
<keyword evidence="6 12" id="KW-0418">Kinase</keyword>
<dbReference type="Gene3D" id="1.10.287.130">
    <property type="match status" value="1"/>
</dbReference>
<evidence type="ECO:0000256" key="7">
    <source>
        <dbReference type="ARBA" id="ARBA00023012"/>
    </source>
</evidence>
<evidence type="ECO:0000256" key="3">
    <source>
        <dbReference type="ARBA" id="ARBA00018672"/>
    </source>
</evidence>
<accession>A0A1H3YL29</accession>
<dbReference type="Gene3D" id="3.30.450.20">
    <property type="entry name" value="PAS domain"/>
    <property type="match status" value="3"/>
</dbReference>
<dbReference type="InterPro" id="IPR036890">
    <property type="entry name" value="HATPase_C_sf"/>
</dbReference>
<dbReference type="InterPro" id="IPR004358">
    <property type="entry name" value="Sig_transdc_His_kin-like_C"/>
</dbReference>
<dbReference type="AlphaFoldDB" id="A0A1H3YL29"/>
<organism evidence="12 13">
    <name type="scientific">Eubacterium aggregans</name>
    <dbReference type="NCBI Taxonomy" id="81409"/>
    <lineage>
        <taxon>Bacteria</taxon>
        <taxon>Bacillati</taxon>
        <taxon>Bacillota</taxon>
        <taxon>Clostridia</taxon>
        <taxon>Eubacteriales</taxon>
        <taxon>Eubacteriaceae</taxon>
        <taxon>Eubacterium</taxon>
    </lineage>
</organism>
<dbReference type="InterPro" id="IPR035965">
    <property type="entry name" value="PAS-like_dom_sf"/>
</dbReference>
<sequence length="1067" mass="120503">MEAVLRLTLVNGGYRWTRMVGILERDTQGMLKRAIGGIMDIEQEKKNSAKMDSLINAIPGGVAIYKIGKTIKTIYSSEGIPKLSGRTMAEYQQWVDDGIFENTIYIDDRFRVQQAVESAVSTGGDIQVIYRLNHKDGGVVWVQLLANMIGVEDGFPIYYAVYTRIPQETELYKRVVEDSTTAVFIADKQKRTILYANQVWRKIEGIPKDIPIIGRHLFDLIPSVNQIFCEEDLRALPKEEYLEYHRTHINGLYLHIYARSMDWNGIDAYILYISDATKEYTDRQALQRLVGSVPGGIGIYEVFMDRVVPMYLNEGFYRMLGWKGGDTHKGMEVLDDIHPEDGPRLRKAMVGIEEGGNSLDCTYRLKNATGQSMWVRLLGTAVAVDNGKRLLYCSFTNVDAEKNAELQYQKQMDDIDRFDADNLILKARYNLNKNQMEYRLVKMEEDYIPPEVASYDEATEVIAGCALYPEQQSEIRSCFNRRRLMAACKAGDTEVSVEYARPLSGRRLGWVELHCKTFMEPHTGEILAFIYSYDVTKRVMDQRILERVTSSQYEVLATLNLESGEFMIKNIGTDTVVRERIDLSILAERYQHHIKEVVGEEDRDALLRLMDFDKLKDLLSKNGTYSITFSKAIHGRTVRRQLRFCYLDESCEIIMITSEDITAVYQKEQAQITALKQAMAAVEKANEAKTDFLSRVSHDMRTPLNGILGLTKLMREKGDWQEIQKDITQLEMSGRYLLNLINDTLDVSKIEKGQMELHPIVCDGKAVFANTLALLRPNLEKKNITFNIQADGLPFTTLYLDVGRVEQLVMNIVGNAIKFTPTGGSIDFVMENLGIEGHALVNRIVVKDSGIGMDPEFIPQIFEPFSQEHSDMTSRYTGSGLGMTISKQIVELMGGTIAVDSTPGVGTTFTIVLKLPIATDEQKIAFEKNQPVKRDVQCLSGKRVLLCEDHPVNAQIATRLLGHQGVLVDHAKNGSMGIAMFEKSAPGVYAAILMDIRMPVMDGLEATRRIRKLDRPDARSIPIIAMTANAFEDDVKKTLEAGMDAHLAKPIEPQRLYDVLGELIEKG</sequence>
<reference evidence="12 13" key="1">
    <citation type="submission" date="2016-10" db="EMBL/GenBank/DDBJ databases">
        <authorList>
            <person name="de Groot N.N."/>
        </authorList>
    </citation>
    <scope>NUCLEOTIDE SEQUENCE [LARGE SCALE GENOMIC DNA]</scope>
    <source>
        <strain evidence="12 13">SR12</strain>
    </source>
</reference>
<gene>
    <name evidence="12" type="ORF">SAMN04515656_1047</name>
</gene>
<dbReference type="Gene3D" id="3.40.50.2300">
    <property type="match status" value="1"/>
</dbReference>
<dbReference type="PROSITE" id="PS50110">
    <property type="entry name" value="RESPONSE_REGULATORY"/>
    <property type="match status" value="1"/>
</dbReference>
<dbReference type="Pfam" id="PF13188">
    <property type="entry name" value="PAS_8"/>
    <property type="match status" value="1"/>
</dbReference>
<evidence type="ECO:0000313" key="12">
    <source>
        <dbReference type="EMBL" id="SEA12246.1"/>
    </source>
</evidence>
<dbReference type="OrthoDB" id="9804263at2"/>
<dbReference type="Pfam" id="PF00512">
    <property type="entry name" value="HisKA"/>
    <property type="match status" value="1"/>
</dbReference>
<dbReference type="InterPro" id="IPR005467">
    <property type="entry name" value="His_kinase_dom"/>
</dbReference>
<dbReference type="EC" id="2.7.13.3" evidence="2"/>
<dbReference type="CDD" id="cd16922">
    <property type="entry name" value="HATPase_EvgS-ArcB-TorS-like"/>
    <property type="match status" value="1"/>
</dbReference>
<dbReference type="SUPFAM" id="SSF52172">
    <property type="entry name" value="CheY-like"/>
    <property type="match status" value="1"/>
</dbReference>
<keyword evidence="4 9" id="KW-0597">Phosphoprotein</keyword>
<evidence type="ECO:0000256" key="1">
    <source>
        <dbReference type="ARBA" id="ARBA00000085"/>
    </source>
</evidence>
<dbReference type="Gene3D" id="3.30.565.10">
    <property type="entry name" value="Histidine kinase-like ATPase, C-terminal domain"/>
    <property type="match status" value="1"/>
</dbReference>
<dbReference type="SMART" id="SM00388">
    <property type="entry name" value="HisKA"/>
    <property type="match status" value="1"/>
</dbReference>
<dbReference type="SUPFAM" id="SSF55874">
    <property type="entry name" value="ATPase domain of HSP90 chaperone/DNA topoisomerase II/histidine kinase"/>
    <property type="match status" value="1"/>
</dbReference>
<keyword evidence="13" id="KW-1185">Reference proteome</keyword>
<dbReference type="PRINTS" id="PR00344">
    <property type="entry name" value="BCTRLSENSOR"/>
</dbReference>
<dbReference type="GO" id="GO:0000155">
    <property type="term" value="F:phosphorelay sensor kinase activity"/>
    <property type="evidence" value="ECO:0007669"/>
    <property type="project" value="InterPro"/>
</dbReference>
<dbReference type="CDD" id="cd00082">
    <property type="entry name" value="HisKA"/>
    <property type="match status" value="1"/>
</dbReference>
<evidence type="ECO:0000256" key="4">
    <source>
        <dbReference type="ARBA" id="ARBA00022553"/>
    </source>
</evidence>
<dbReference type="SMART" id="SM00448">
    <property type="entry name" value="REC"/>
    <property type="match status" value="1"/>
</dbReference>
<comment type="catalytic activity">
    <reaction evidence="1">
        <text>ATP + protein L-histidine = ADP + protein N-phospho-L-histidine.</text>
        <dbReference type="EC" id="2.7.13.3"/>
    </reaction>
</comment>
<dbReference type="SMART" id="SM00387">
    <property type="entry name" value="HATPase_c"/>
    <property type="match status" value="1"/>
</dbReference>
<name>A0A1H3YL29_9FIRM</name>
<dbReference type="Pfam" id="PF08447">
    <property type="entry name" value="PAS_3"/>
    <property type="match status" value="2"/>
</dbReference>
<dbReference type="STRING" id="81409.SAMN04515656_1047"/>
<dbReference type="CDD" id="cd00130">
    <property type="entry name" value="PAS"/>
    <property type="match status" value="2"/>
</dbReference>
<dbReference type="GO" id="GO:0009927">
    <property type="term" value="F:histidine phosphotransfer kinase activity"/>
    <property type="evidence" value="ECO:0007669"/>
    <property type="project" value="TreeGrafter"/>
</dbReference>
<dbReference type="InterPro" id="IPR000014">
    <property type="entry name" value="PAS"/>
</dbReference>
<evidence type="ECO:0000259" key="10">
    <source>
        <dbReference type="PROSITE" id="PS50109"/>
    </source>
</evidence>
<dbReference type="EMBL" id="FNRK01000004">
    <property type="protein sequence ID" value="SEA12246.1"/>
    <property type="molecule type" value="Genomic_DNA"/>
</dbReference>
<dbReference type="InterPro" id="IPR036097">
    <property type="entry name" value="HisK_dim/P_sf"/>
</dbReference>
<evidence type="ECO:0000259" key="11">
    <source>
        <dbReference type="PROSITE" id="PS50110"/>
    </source>
</evidence>
<dbReference type="Proteomes" id="UP000199394">
    <property type="component" value="Unassembled WGS sequence"/>
</dbReference>
<comment type="function">
    <text evidence="8">May play the central regulatory role in sporulation. It may be an element of the effector pathway responsible for the activation of sporulation genes in response to nutritional stress. Spo0A may act in concert with spo0H (a sigma factor) to control the expression of some genes that are critical to the sporulation process.</text>
</comment>
<dbReference type="SMART" id="SM00086">
    <property type="entry name" value="PAC"/>
    <property type="match status" value="4"/>
</dbReference>
<dbReference type="PANTHER" id="PTHR43047:SF72">
    <property type="entry name" value="OSMOSENSING HISTIDINE PROTEIN KINASE SLN1"/>
    <property type="match status" value="1"/>
</dbReference>
<evidence type="ECO:0000256" key="9">
    <source>
        <dbReference type="PROSITE-ProRule" id="PRU00169"/>
    </source>
</evidence>